<dbReference type="OrthoDB" id="4473401at2759"/>
<keyword evidence="2" id="KW-1185">Reference proteome</keyword>
<evidence type="ECO:0000313" key="2">
    <source>
        <dbReference type="Proteomes" id="UP000053660"/>
    </source>
</evidence>
<accession>A0A0B1SKL5</accession>
<dbReference type="AlphaFoldDB" id="A0A0B1SKL5"/>
<dbReference type="PANTHER" id="PTHR47248:SF8">
    <property type="entry name" value="BPTI_KUNITZ INHIBITOR DOMAIN-CONTAINING PROTEIN-RELATED"/>
    <property type="match status" value="1"/>
</dbReference>
<dbReference type="InterPro" id="IPR052861">
    <property type="entry name" value="BPTI/Kunitz_domain"/>
</dbReference>
<organism evidence="1 2">
    <name type="scientific">Oesophagostomum dentatum</name>
    <name type="common">Nodular worm</name>
    <dbReference type="NCBI Taxonomy" id="61180"/>
    <lineage>
        <taxon>Eukaryota</taxon>
        <taxon>Metazoa</taxon>
        <taxon>Ecdysozoa</taxon>
        <taxon>Nematoda</taxon>
        <taxon>Chromadorea</taxon>
        <taxon>Rhabditida</taxon>
        <taxon>Rhabditina</taxon>
        <taxon>Rhabditomorpha</taxon>
        <taxon>Strongyloidea</taxon>
        <taxon>Strongylidae</taxon>
        <taxon>Oesophagostomum</taxon>
    </lineage>
</organism>
<sequence>DKFTCGGNKPSTGTCRDKGSECPAGSSCITGGLGVGLCCDNGGEKQWEKETHPTCQVGNVLTRNVPSGTEIWIGRRCSDRFCPHLYDCIQGARVAHCCGPIPNFKEKFYPDEDFVNPVNPRFDGSMQNNLGNDIGYRRKRT</sequence>
<name>A0A0B1SKL5_OESDE</name>
<protein>
    <submittedName>
        <fullName evidence="1">Uncharacterized protein</fullName>
    </submittedName>
</protein>
<dbReference type="Proteomes" id="UP000053660">
    <property type="component" value="Unassembled WGS sequence"/>
</dbReference>
<proteinExistence type="predicted"/>
<dbReference type="PANTHER" id="PTHR47248">
    <property type="entry name" value="PROTEIN CBG06772"/>
    <property type="match status" value="1"/>
</dbReference>
<feature type="non-terminal residue" evidence="1">
    <location>
        <position position="1"/>
    </location>
</feature>
<evidence type="ECO:0000313" key="1">
    <source>
        <dbReference type="EMBL" id="KHJ83735.1"/>
    </source>
</evidence>
<reference evidence="1 2" key="1">
    <citation type="submission" date="2014-03" db="EMBL/GenBank/DDBJ databases">
        <title>Draft genome of the hookworm Oesophagostomum dentatum.</title>
        <authorList>
            <person name="Mitreva M."/>
        </authorList>
    </citation>
    <scope>NUCLEOTIDE SEQUENCE [LARGE SCALE GENOMIC DNA]</scope>
    <source>
        <strain evidence="1 2">OD-Hann</strain>
    </source>
</reference>
<dbReference type="EMBL" id="KN572036">
    <property type="protein sequence ID" value="KHJ83735.1"/>
    <property type="molecule type" value="Genomic_DNA"/>
</dbReference>
<gene>
    <name evidence="1" type="ORF">OESDEN_16563</name>
</gene>